<dbReference type="KEGG" id="tad:TRIADDRAFT_60614"/>
<evidence type="ECO:0000313" key="3">
    <source>
        <dbReference type="EMBL" id="EDV20922.1"/>
    </source>
</evidence>
<accession>B3S8P7</accession>
<feature type="compositionally biased region" description="Basic and acidic residues" evidence="1">
    <location>
        <begin position="229"/>
        <end position="259"/>
    </location>
</feature>
<sequence>MKFIAVATLCLIIFAIDISSAKAVIKNLNRLKAGDQDIYSFIKHMMEKHRGMQPNMAENKRLTSNIADRSPSEKILKLRLDDRYHELLRRKEDAYDELDRYVSQSIRNSRFRSFKGINLEDMLKSRNAFNELTPERKELAAKPPSRVDEKGDDRDDNETTSENDNSSQDDKIHGESSENDKNNGDDSKQSDLLKQQKQQQQQQQQQDNEEYEKQKQKVEQQQKLLQEQEEMRKQKQKFLEETGKKENDKDKEPSKDKNKQKGCKLGTFWFYCI</sequence>
<feature type="compositionally biased region" description="Basic and acidic residues" evidence="1">
    <location>
        <begin position="133"/>
        <end position="153"/>
    </location>
</feature>
<dbReference type="HOGENOM" id="CLU_1020573_0_0_1"/>
<protein>
    <submittedName>
        <fullName evidence="3">Uncharacterized protein</fullName>
    </submittedName>
</protein>
<reference evidence="3 4" key="1">
    <citation type="journal article" date="2008" name="Nature">
        <title>The Trichoplax genome and the nature of placozoans.</title>
        <authorList>
            <person name="Srivastava M."/>
            <person name="Begovic E."/>
            <person name="Chapman J."/>
            <person name="Putnam N.H."/>
            <person name="Hellsten U."/>
            <person name="Kawashima T."/>
            <person name="Kuo A."/>
            <person name="Mitros T."/>
            <person name="Salamov A."/>
            <person name="Carpenter M.L."/>
            <person name="Signorovitch A.Y."/>
            <person name="Moreno M.A."/>
            <person name="Kamm K."/>
            <person name="Grimwood J."/>
            <person name="Schmutz J."/>
            <person name="Shapiro H."/>
            <person name="Grigoriev I.V."/>
            <person name="Buss L.W."/>
            <person name="Schierwater B."/>
            <person name="Dellaporta S.L."/>
            <person name="Rokhsar D.S."/>
        </authorList>
    </citation>
    <scope>NUCLEOTIDE SEQUENCE [LARGE SCALE GENOMIC DNA]</scope>
    <source>
        <strain evidence="3 4">Grell-BS-1999</strain>
    </source>
</reference>
<feature type="chain" id="PRO_5002798628" evidence="2">
    <location>
        <begin position="24"/>
        <end position="273"/>
    </location>
</feature>
<dbReference type="Proteomes" id="UP000009022">
    <property type="component" value="Unassembled WGS sequence"/>
</dbReference>
<feature type="compositionally biased region" description="Basic and acidic residues" evidence="1">
    <location>
        <begin position="211"/>
        <end position="220"/>
    </location>
</feature>
<dbReference type="AlphaFoldDB" id="B3S8P7"/>
<keyword evidence="2" id="KW-0732">Signal</keyword>
<feature type="region of interest" description="Disordered" evidence="1">
    <location>
        <begin position="131"/>
        <end position="261"/>
    </location>
</feature>
<evidence type="ECO:0000313" key="4">
    <source>
        <dbReference type="Proteomes" id="UP000009022"/>
    </source>
</evidence>
<name>B3S8P7_TRIAD</name>
<dbReference type="RefSeq" id="XP_002116566.1">
    <property type="nucleotide sequence ID" value="XM_002116530.1"/>
</dbReference>
<dbReference type="CTD" id="6757847"/>
<dbReference type="InParanoid" id="B3S8P7"/>
<feature type="signal peptide" evidence="2">
    <location>
        <begin position="1"/>
        <end position="23"/>
    </location>
</feature>
<organism evidence="3 4">
    <name type="scientific">Trichoplax adhaerens</name>
    <name type="common">Trichoplax reptans</name>
    <dbReference type="NCBI Taxonomy" id="10228"/>
    <lineage>
        <taxon>Eukaryota</taxon>
        <taxon>Metazoa</taxon>
        <taxon>Placozoa</taxon>
        <taxon>Uniplacotomia</taxon>
        <taxon>Trichoplacea</taxon>
        <taxon>Trichoplacidae</taxon>
        <taxon>Trichoplax</taxon>
    </lineage>
</organism>
<evidence type="ECO:0000256" key="2">
    <source>
        <dbReference type="SAM" id="SignalP"/>
    </source>
</evidence>
<dbReference type="EMBL" id="DS985256">
    <property type="protein sequence ID" value="EDV20922.1"/>
    <property type="molecule type" value="Genomic_DNA"/>
</dbReference>
<evidence type="ECO:0000256" key="1">
    <source>
        <dbReference type="SAM" id="MobiDB-lite"/>
    </source>
</evidence>
<feature type="compositionally biased region" description="Low complexity" evidence="1">
    <location>
        <begin position="192"/>
        <end position="206"/>
    </location>
</feature>
<keyword evidence="4" id="KW-1185">Reference proteome</keyword>
<feature type="compositionally biased region" description="Basic and acidic residues" evidence="1">
    <location>
        <begin position="168"/>
        <end position="191"/>
    </location>
</feature>
<gene>
    <name evidence="3" type="ORF">TRIADDRAFT_60614</name>
</gene>
<proteinExistence type="predicted"/>
<dbReference type="GeneID" id="6757847"/>